<dbReference type="NCBIfam" id="NF001159">
    <property type="entry name" value="PRK00150.1-3"/>
    <property type="match status" value="1"/>
</dbReference>
<dbReference type="AlphaFoldDB" id="A0A382IXS7"/>
<dbReference type="PRINTS" id="PR01576">
    <property type="entry name" value="PDEFORMYLASE"/>
</dbReference>
<dbReference type="Gene3D" id="3.90.45.10">
    <property type="entry name" value="Peptide deformylase"/>
    <property type="match status" value="1"/>
</dbReference>
<dbReference type="HAMAP" id="MF_00163">
    <property type="entry name" value="Pep_deformylase"/>
    <property type="match status" value="1"/>
</dbReference>
<dbReference type="InterPro" id="IPR036821">
    <property type="entry name" value="Peptide_deformylase_sf"/>
</dbReference>
<dbReference type="PANTHER" id="PTHR10458:SF20">
    <property type="entry name" value="PEPTIDE DEFORMYLASE 1"/>
    <property type="match status" value="1"/>
</dbReference>
<evidence type="ECO:0000256" key="4">
    <source>
        <dbReference type="ARBA" id="ARBA00022917"/>
    </source>
</evidence>
<reference evidence="6" key="1">
    <citation type="submission" date="2018-05" db="EMBL/GenBank/DDBJ databases">
        <authorList>
            <person name="Lanie J.A."/>
            <person name="Ng W.-L."/>
            <person name="Kazmierczak K.M."/>
            <person name="Andrzejewski T.M."/>
            <person name="Davidsen T.M."/>
            <person name="Wayne K.J."/>
            <person name="Tettelin H."/>
            <person name="Glass J.I."/>
            <person name="Rusch D."/>
            <person name="Podicherti R."/>
            <person name="Tsui H.-C.T."/>
            <person name="Winkler M.E."/>
        </authorList>
    </citation>
    <scope>NUCLEOTIDE SEQUENCE</scope>
</reference>
<dbReference type="PIRSF" id="PIRSF004749">
    <property type="entry name" value="Pep_def"/>
    <property type="match status" value="1"/>
</dbReference>
<evidence type="ECO:0000256" key="2">
    <source>
        <dbReference type="ARBA" id="ARBA00022723"/>
    </source>
</evidence>
<evidence type="ECO:0000313" key="6">
    <source>
        <dbReference type="EMBL" id="SVC04694.1"/>
    </source>
</evidence>
<dbReference type="GO" id="GO:0046872">
    <property type="term" value="F:metal ion binding"/>
    <property type="evidence" value="ECO:0007669"/>
    <property type="project" value="UniProtKB-KW"/>
</dbReference>
<evidence type="ECO:0000256" key="3">
    <source>
        <dbReference type="ARBA" id="ARBA00022801"/>
    </source>
</evidence>
<dbReference type="CDD" id="cd00487">
    <property type="entry name" value="Pep_deformylase"/>
    <property type="match status" value="1"/>
</dbReference>
<dbReference type="EMBL" id="UINC01070498">
    <property type="protein sequence ID" value="SVC04694.1"/>
    <property type="molecule type" value="Genomic_DNA"/>
</dbReference>
<dbReference type="Pfam" id="PF01327">
    <property type="entry name" value="Pep_deformylase"/>
    <property type="match status" value="1"/>
</dbReference>
<dbReference type="InterPro" id="IPR023635">
    <property type="entry name" value="Peptide_deformylase"/>
</dbReference>
<dbReference type="GO" id="GO:0006412">
    <property type="term" value="P:translation"/>
    <property type="evidence" value="ECO:0007669"/>
    <property type="project" value="UniProtKB-KW"/>
</dbReference>
<keyword evidence="2" id="KW-0479">Metal-binding</keyword>
<evidence type="ECO:0000256" key="1">
    <source>
        <dbReference type="ARBA" id="ARBA00010759"/>
    </source>
</evidence>
<proteinExistence type="inferred from homology"/>
<name>A0A382IXS7_9ZZZZ</name>
<gene>
    <name evidence="6" type="ORF">METZ01_LOCUS257548</name>
</gene>
<dbReference type="GO" id="GO:0042586">
    <property type="term" value="F:peptide deformylase activity"/>
    <property type="evidence" value="ECO:0007669"/>
    <property type="project" value="InterPro"/>
</dbReference>
<evidence type="ECO:0000256" key="5">
    <source>
        <dbReference type="ARBA" id="ARBA00023004"/>
    </source>
</evidence>
<comment type="similarity">
    <text evidence="1">Belongs to the polypeptide deformylase family.</text>
</comment>
<accession>A0A382IXS7</accession>
<dbReference type="SUPFAM" id="SSF56420">
    <property type="entry name" value="Peptide deformylase"/>
    <property type="match status" value="1"/>
</dbReference>
<sequence>MAVLRIAKMGNPALQKIAKPVEDPTTPEITTLAQDMRDTLEDIGASGLAAPQIMVNLRVVVYRMISARIPRGSGLEPVPWTVMVNPKITPQTDIKTEIWERCLSIPGLHGKVPRWPEISIQYQTLKGDSISQIAHSSWAALLQHECDHLDGILYPARMTNLSLLSYNDEPGPLANDVANNKEIDPLFIDLVDIWPARNHWFPDSKG</sequence>
<keyword evidence="4" id="KW-0648">Protein biosynthesis</keyword>
<organism evidence="6">
    <name type="scientific">marine metagenome</name>
    <dbReference type="NCBI Taxonomy" id="408172"/>
    <lineage>
        <taxon>unclassified sequences</taxon>
        <taxon>metagenomes</taxon>
        <taxon>ecological metagenomes</taxon>
    </lineage>
</organism>
<protein>
    <recommendedName>
        <fullName evidence="7">Peptide deformylase</fullName>
    </recommendedName>
</protein>
<dbReference type="PANTHER" id="PTHR10458">
    <property type="entry name" value="PEPTIDE DEFORMYLASE"/>
    <property type="match status" value="1"/>
</dbReference>
<keyword evidence="3" id="KW-0378">Hydrolase</keyword>
<keyword evidence="5" id="KW-0408">Iron</keyword>
<evidence type="ECO:0008006" key="7">
    <source>
        <dbReference type="Google" id="ProtNLM"/>
    </source>
</evidence>